<feature type="region of interest" description="Disordered" evidence="1">
    <location>
        <begin position="1"/>
        <end position="155"/>
    </location>
</feature>
<dbReference type="InParanoid" id="A9UWB9"/>
<dbReference type="CDD" id="cd23767">
    <property type="entry name" value="IQCD"/>
    <property type="match status" value="3"/>
</dbReference>
<dbReference type="SUPFAM" id="SSF52540">
    <property type="entry name" value="P-loop containing nucleoside triphosphate hydrolases"/>
    <property type="match status" value="1"/>
</dbReference>
<dbReference type="SMART" id="SM00015">
    <property type="entry name" value="IQ"/>
    <property type="match status" value="3"/>
</dbReference>
<gene>
    <name evidence="2" type="ORF">MONBRDRAFT_36595</name>
</gene>
<dbReference type="InterPro" id="IPR000048">
    <property type="entry name" value="IQ_motif_EF-hand-BS"/>
</dbReference>
<dbReference type="InterPro" id="IPR027417">
    <property type="entry name" value="P-loop_NTPase"/>
</dbReference>
<dbReference type="InterPro" id="IPR037688">
    <property type="entry name" value="ZBBX"/>
</dbReference>
<dbReference type="eggNOG" id="KOG4229">
    <property type="taxonomic scope" value="Eukaryota"/>
</dbReference>
<proteinExistence type="predicted"/>
<organism evidence="2 3">
    <name type="scientific">Monosiga brevicollis</name>
    <name type="common">Choanoflagellate</name>
    <dbReference type="NCBI Taxonomy" id="81824"/>
    <lineage>
        <taxon>Eukaryota</taxon>
        <taxon>Choanoflagellata</taxon>
        <taxon>Craspedida</taxon>
        <taxon>Salpingoecidae</taxon>
        <taxon>Monosiga</taxon>
    </lineage>
</organism>
<dbReference type="RefSeq" id="XP_001744791.1">
    <property type="nucleotide sequence ID" value="XM_001744739.1"/>
</dbReference>
<dbReference type="KEGG" id="mbr:MONBRDRAFT_36595"/>
<feature type="region of interest" description="Disordered" evidence="1">
    <location>
        <begin position="271"/>
        <end position="317"/>
    </location>
</feature>
<evidence type="ECO:0000256" key="1">
    <source>
        <dbReference type="SAM" id="MobiDB-lite"/>
    </source>
</evidence>
<dbReference type="PANTHER" id="PTHR28634">
    <property type="entry name" value="ZINC FINGER B-BOX DOMAIN-CONTAINING PROTEIN 1"/>
    <property type="match status" value="1"/>
</dbReference>
<feature type="compositionally biased region" description="Basic and acidic residues" evidence="1">
    <location>
        <begin position="53"/>
        <end position="68"/>
    </location>
</feature>
<feature type="compositionally biased region" description="Low complexity" evidence="1">
    <location>
        <begin position="203"/>
        <end position="213"/>
    </location>
</feature>
<feature type="compositionally biased region" description="Low complexity" evidence="1">
    <location>
        <begin position="96"/>
        <end position="106"/>
    </location>
</feature>
<keyword evidence="3" id="KW-1185">Reference proteome</keyword>
<evidence type="ECO:0000313" key="2">
    <source>
        <dbReference type="EMBL" id="EDQ90740.1"/>
    </source>
</evidence>
<dbReference type="PANTHER" id="PTHR28634:SF1">
    <property type="entry name" value="ZINC FINGER B-BOX DOMAIN-CONTAINING PROTEIN 1"/>
    <property type="match status" value="1"/>
</dbReference>
<dbReference type="AlphaFoldDB" id="A9UWB9"/>
<dbReference type="Gene3D" id="1.20.5.190">
    <property type="match status" value="2"/>
</dbReference>
<feature type="region of interest" description="Disordered" evidence="1">
    <location>
        <begin position="200"/>
        <end position="226"/>
    </location>
</feature>
<reference evidence="2 3" key="1">
    <citation type="journal article" date="2008" name="Nature">
        <title>The genome of the choanoflagellate Monosiga brevicollis and the origin of metazoans.</title>
        <authorList>
            <consortium name="JGI Sequencing"/>
            <person name="King N."/>
            <person name="Westbrook M.J."/>
            <person name="Young S.L."/>
            <person name="Kuo A."/>
            <person name="Abedin M."/>
            <person name="Chapman J."/>
            <person name="Fairclough S."/>
            <person name="Hellsten U."/>
            <person name="Isogai Y."/>
            <person name="Letunic I."/>
            <person name="Marr M."/>
            <person name="Pincus D."/>
            <person name="Putnam N."/>
            <person name="Rokas A."/>
            <person name="Wright K.J."/>
            <person name="Zuzow R."/>
            <person name="Dirks W."/>
            <person name="Good M."/>
            <person name="Goodstein D."/>
            <person name="Lemons D."/>
            <person name="Li W."/>
            <person name="Lyons J.B."/>
            <person name="Morris A."/>
            <person name="Nichols S."/>
            <person name="Richter D.J."/>
            <person name="Salamov A."/>
            <person name="Bork P."/>
            <person name="Lim W.A."/>
            <person name="Manning G."/>
            <person name="Miller W.T."/>
            <person name="McGinnis W."/>
            <person name="Shapiro H."/>
            <person name="Tjian R."/>
            <person name="Grigoriev I.V."/>
            <person name="Rokhsar D."/>
        </authorList>
    </citation>
    <scope>NUCLEOTIDE SEQUENCE [LARGE SCALE GENOMIC DNA]</scope>
    <source>
        <strain evidence="3">MX1 / ATCC 50154</strain>
    </source>
</reference>
<protein>
    <submittedName>
        <fullName evidence="2">Uncharacterized protein</fullName>
    </submittedName>
</protein>
<dbReference type="Proteomes" id="UP000001357">
    <property type="component" value="Unassembled WGS sequence"/>
</dbReference>
<dbReference type="EMBL" id="CH991547">
    <property type="protein sequence ID" value="EDQ90740.1"/>
    <property type="molecule type" value="Genomic_DNA"/>
</dbReference>
<dbReference type="PROSITE" id="PS50096">
    <property type="entry name" value="IQ"/>
    <property type="match status" value="3"/>
</dbReference>
<accession>A9UWB9</accession>
<dbReference type="Pfam" id="PF00612">
    <property type="entry name" value="IQ"/>
    <property type="match status" value="3"/>
</dbReference>
<feature type="region of interest" description="Disordered" evidence="1">
    <location>
        <begin position="478"/>
        <end position="516"/>
    </location>
</feature>
<feature type="compositionally biased region" description="Basic and acidic residues" evidence="1">
    <location>
        <begin position="7"/>
        <end position="40"/>
    </location>
</feature>
<dbReference type="GeneID" id="5889957"/>
<feature type="compositionally biased region" description="Polar residues" evidence="1">
    <location>
        <begin position="498"/>
        <end position="507"/>
    </location>
</feature>
<feature type="compositionally biased region" description="Acidic residues" evidence="1">
    <location>
        <begin position="275"/>
        <end position="304"/>
    </location>
</feature>
<feature type="compositionally biased region" description="Low complexity" evidence="1">
    <location>
        <begin position="113"/>
        <end position="139"/>
    </location>
</feature>
<dbReference type="STRING" id="81824.A9UWB9"/>
<name>A9UWB9_MONBE</name>
<evidence type="ECO:0000313" key="3">
    <source>
        <dbReference type="Proteomes" id="UP000001357"/>
    </source>
</evidence>
<sequence>MANRKQLRNEADRLARENEKMEHRLRELRDTLRRQKEDRSANGGYSWQSGERGALREHHKVVLEENQQRRTRGRRMKVLPPNPSDVRSHRAMPTAPTSGRSSGSVRPRPPPSAAESRTSGTTATGVGSGRSSAARSRFAPSVGLENTPTPLDPGHAEFLEALNEWRNGSAQLKSYRCSPQTFDVRFKSNLTYLERLMLKKQRASPSASPQRPSTAHSQKDADDEGLVDLDPEDQLEQELLAGRLHRIGLEVHPISSLNASFEAPRPVTVRTVDSAEGEEDPESYIVEEDDGDEPLVEEPDDEESTTAGNNFYPPIHRPRTAAQEPQQLYMGVQESTDDAEGGDVDLNLSLSKARITSFAEQEDLDELETSMREAALVNTQHDAATSIQSLWRGYRARRAAEDLRWERRQTSAATVIQASWRGTLAREFVDNLRQSKHEHDAAIRIQARYRGHLGRRAAEARKVELVQNSALEAAERSLRNATVTKRKAHPLPVPGQQDRIQSLSAGKSRSESHSSF</sequence>